<keyword evidence="4" id="KW-0378">Hydrolase</keyword>
<dbReference type="PANTHER" id="PTHR11647">
    <property type="entry name" value="HYDRANTOINASE/DIHYDROPYRIMIDINASE FAMILY MEMBER"/>
    <property type="match status" value="1"/>
</dbReference>
<keyword evidence="8" id="KW-1185">Reference proteome</keyword>
<gene>
    <name evidence="7" type="ORF">SAMN05421834_12610</name>
</gene>
<evidence type="ECO:0000256" key="5">
    <source>
        <dbReference type="PIRSR" id="PIRSR611778-50"/>
    </source>
</evidence>
<dbReference type="GO" id="GO:0046872">
    <property type="term" value="F:metal ion binding"/>
    <property type="evidence" value="ECO:0007669"/>
    <property type="project" value="UniProtKB-KW"/>
</dbReference>
<evidence type="ECO:0000256" key="4">
    <source>
        <dbReference type="ARBA" id="ARBA00022801"/>
    </source>
</evidence>
<sequence>MKKILLKNAKVVDDKGIRKSDILIDDEKIAAEEKRGFFEEGEQKGEFKIIDLDGKYIFPGIIDAHTHYLLRSRGTVTADDFYQGSIAAAAGGVTTVIDYVDFPEDGDFKRSVAARKKEAEESVIDYNFHQIVQEFNPEISENLADLKELGLASIKLFTTYKDVGYMIDRKMWPDLFKRLKEIKILPQVHAEDDSLIQDLKEVYSRRNLIESRYHPAIRPAAAEALAVKDMGEVAHEVDIPIYIVHLSSAEGLEAVRKLRAEKAQVYAETTPHYLMLDNSYLKREDAQLFLMTPPLRDKYDNQILWQGISQNEFQVVATDHCAFNREQKMKSNSSLEILPGIPGTESLLPLIYSSGVRNNRITIREMVELLSINPAKIFGLYPEKGSLEIGTDADLTVFDPNVEKKLTAENLHSAAEYSPYQDFTVKGYPVMTFRRGQLIFDNKLRAEKGSGKFIFAHSSSLL</sequence>
<proteinExistence type="inferred from homology"/>
<dbReference type="EMBL" id="FTNC01000026">
    <property type="protein sequence ID" value="SIR43182.1"/>
    <property type="molecule type" value="Genomic_DNA"/>
</dbReference>
<dbReference type="OrthoDB" id="9802793at2"/>
<dbReference type="Proteomes" id="UP000185669">
    <property type="component" value="Unassembled WGS sequence"/>
</dbReference>
<evidence type="ECO:0000256" key="1">
    <source>
        <dbReference type="ARBA" id="ARBA00001947"/>
    </source>
</evidence>
<dbReference type="NCBIfam" id="TIGR02033">
    <property type="entry name" value="D-hydantoinase"/>
    <property type="match status" value="1"/>
</dbReference>
<evidence type="ECO:0000259" key="6">
    <source>
        <dbReference type="Pfam" id="PF01979"/>
    </source>
</evidence>
<dbReference type="Gene3D" id="2.30.40.10">
    <property type="entry name" value="Urease, subunit C, domain 1"/>
    <property type="match status" value="1"/>
</dbReference>
<evidence type="ECO:0000256" key="3">
    <source>
        <dbReference type="ARBA" id="ARBA00022723"/>
    </source>
</evidence>
<dbReference type="InterPro" id="IPR050378">
    <property type="entry name" value="Metallo-dep_Hydrolases_sf"/>
</dbReference>
<dbReference type="Pfam" id="PF01979">
    <property type="entry name" value="Amidohydro_1"/>
    <property type="match status" value="1"/>
</dbReference>
<dbReference type="STRING" id="56779.SAMN05421834_12610"/>
<evidence type="ECO:0000256" key="2">
    <source>
        <dbReference type="ARBA" id="ARBA00008829"/>
    </source>
</evidence>
<organism evidence="7 8">
    <name type="scientific">Halanaerobium kushneri</name>
    <dbReference type="NCBI Taxonomy" id="56779"/>
    <lineage>
        <taxon>Bacteria</taxon>
        <taxon>Bacillati</taxon>
        <taxon>Bacillota</taxon>
        <taxon>Clostridia</taxon>
        <taxon>Halanaerobiales</taxon>
        <taxon>Halanaerobiaceae</taxon>
        <taxon>Halanaerobium</taxon>
    </lineage>
</organism>
<protein>
    <submittedName>
        <fullName evidence="7">Dihydropyrimidinase</fullName>
    </submittedName>
</protein>
<dbReference type="SUPFAM" id="SSF51556">
    <property type="entry name" value="Metallo-dependent hydrolases"/>
    <property type="match status" value="1"/>
</dbReference>
<reference evidence="8" key="1">
    <citation type="submission" date="2017-01" db="EMBL/GenBank/DDBJ databases">
        <authorList>
            <person name="Varghese N."/>
            <person name="Submissions S."/>
        </authorList>
    </citation>
    <scope>NUCLEOTIDE SEQUENCE [LARGE SCALE GENOMIC DNA]</scope>
    <source>
        <strain evidence="8">ATCC 700103</strain>
    </source>
</reference>
<dbReference type="RefSeq" id="WP_076545879.1">
    <property type="nucleotide sequence ID" value="NZ_FTNC01000026.1"/>
</dbReference>
<dbReference type="GO" id="GO:0016812">
    <property type="term" value="F:hydrolase activity, acting on carbon-nitrogen (but not peptide) bonds, in cyclic amides"/>
    <property type="evidence" value="ECO:0007669"/>
    <property type="project" value="TreeGrafter"/>
</dbReference>
<comment type="PTM">
    <text evidence="5">Carbamylation allows a single lysine to coordinate two divalent metal cations.</text>
</comment>
<feature type="modified residue" description="N6-carboxylysine" evidence="5">
    <location>
        <position position="155"/>
    </location>
</feature>
<dbReference type="InterPro" id="IPR011059">
    <property type="entry name" value="Metal-dep_hydrolase_composite"/>
</dbReference>
<dbReference type="FunFam" id="3.20.20.140:FF:000174">
    <property type="entry name" value="Dihydropyrimidinase-related protein 2"/>
    <property type="match status" value="1"/>
</dbReference>
<dbReference type="GO" id="GO:0005829">
    <property type="term" value="C:cytosol"/>
    <property type="evidence" value="ECO:0007669"/>
    <property type="project" value="TreeGrafter"/>
</dbReference>
<dbReference type="InterPro" id="IPR006680">
    <property type="entry name" value="Amidohydro-rel"/>
</dbReference>
<comment type="similarity">
    <text evidence="2">Belongs to the metallo-dependent hydrolases superfamily. Hydantoinase/dihydropyrimidinase family.</text>
</comment>
<comment type="cofactor">
    <cofactor evidence="1">
        <name>Zn(2+)</name>
        <dbReference type="ChEBI" id="CHEBI:29105"/>
    </cofactor>
</comment>
<keyword evidence="3" id="KW-0479">Metal-binding</keyword>
<dbReference type="InterPro" id="IPR032466">
    <property type="entry name" value="Metal_Hydrolase"/>
</dbReference>
<dbReference type="PANTHER" id="PTHR11647:SF1">
    <property type="entry name" value="COLLAPSIN RESPONSE MEDIATOR PROTEIN"/>
    <property type="match status" value="1"/>
</dbReference>
<dbReference type="Gene3D" id="3.20.20.140">
    <property type="entry name" value="Metal-dependent hydrolases"/>
    <property type="match status" value="1"/>
</dbReference>
<accession>A0A1N7AVZ8</accession>
<dbReference type="SUPFAM" id="SSF51338">
    <property type="entry name" value="Composite domain of metallo-dependent hydrolases"/>
    <property type="match status" value="2"/>
</dbReference>
<dbReference type="InterPro" id="IPR011778">
    <property type="entry name" value="Hydantoinase/dihydroPyrase"/>
</dbReference>
<evidence type="ECO:0000313" key="8">
    <source>
        <dbReference type="Proteomes" id="UP000185669"/>
    </source>
</evidence>
<name>A0A1N7AVZ8_9FIRM</name>
<evidence type="ECO:0000313" key="7">
    <source>
        <dbReference type="EMBL" id="SIR43182.1"/>
    </source>
</evidence>
<dbReference type="AlphaFoldDB" id="A0A1N7AVZ8"/>
<feature type="domain" description="Amidohydrolase-related" evidence="6">
    <location>
        <begin position="56"/>
        <end position="438"/>
    </location>
</feature>